<dbReference type="AlphaFoldDB" id="A0A8H7NNJ5"/>
<name>A0A8H7NNJ5_BIOOC</name>
<proteinExistence type="predicted"/>
<comment type="caution">
    <text evidence="1">The sequence shown here is derived from an EMBL/GenBank/DDBJ whole genome shotgun (WGS) entry which is preliminary data.</text>
</comment>
<sequence>MIIMLFGKMLQECVMELACLDNCRCFLERANRVQPTEQKQEGNCFGTCSSASSPSPPSSYDQASRSLSASQYLIDKISPANNPATHRTEKCKTSLSHLHLSFPRSDIITQLRRRICRSLISAKFTTSQSTKGSNLVYSTRKFHHRGTTRPA</sequence>
<dbReference type="EMBL" id="JADCTT010000001">
    <property type="protein sequence ID" value="KAF9759031.1"/>
    <property type="molecule type" value="Genomic_DNA"/>
</dbReference>
<gene>
    <name evidence="1" type="ORF">IM811_000725</name>
</gene>
<reference evidence="1" key="1">
    <citation type="submission" date="2020-10" db="EMBL/GenBank/DDBJ databases">
        <title>High-Quality Genome Resource of Clonostachys rosea strain S41 by Oxford Nanopore Long-Read Sequencing.</title>
        <authorList>
            <person name="Wang H."/>
        </authorList>
    </citation>
    <scope>NUCLEOTIDE SEQUENCE</scope>
    <source>
        <strain evidence="1">S41</strain>
    </source>
</reference>
<organism evidence="1 2">
    <name type="scientific">Bionectria ochroleuca</name>
    <name type="common">Gliocladium roseum</name>
    <dbReference type="NCBI Taxonomy" id="29856"/>
    <lineage>
        <taxon>Eukaryota</taxon>
        <taxon>Fungi</taxon>
        <taxon>Dikarya</taxon>
        <taxon>Ascomycota</taxon>
        <taxon>Pezizomycotina</taxon>
        <taxon>Sordariomycetes</taxon>
        <taxon>Hypocreomycetidae</taxon>
        <taxon>Hypocreales</taxon>
        <taxon>Bionectriaceae</taxon>
        <taxon>Clonostachys</taxon>
    </lineage>
</organism>
<evidence type="ECO:0000313" key="1">
    <source>
        <dbReference type="EMBL" id="KAF9759031.1"/>
    </source>
</evidence>
<dbReference type="Proteomes" id="UP000616885">
    <property type="component" value="Unassembled WGS sequence"/>
</dbReference>
<accession>A0A8H7NNJ5</accession>
<protein>
    <submittedName>
        <fullName evidence="1">Uncharacterized protein</fullName>
    </submittedName>
</protein>
<evidence type="ECO:0000313" key="2">
    <source>
        <dbReference type="Proteomes" id="UP000616885"/>
    </source>
</evidence>